<protein>
    <submittedName>
        <fullName evidence="1">Uncharacterized protein</fullName>
    </submittedName>
</protein>
<gene>
    <name evidence="1" type="ORF">ENT73_07130</name>
</gene>
<reference evidence="1" key="1">
    <citation type="journal article" date="2020" name="mSystems">
        <title>Genome- and Community-Level Interaction Insights into Carbon Utilization and Element Cycling Functions of Hydrothermarchaeota in Hydrothermal Sediment.</title>
        <authorList>
            <person name="Zhou Z."/>
            <person name="Liu Y."/>
            <person name="Xu W."/>
            <person name="Pan J."/>
            <person name="Luo Z.H."/>
            <person name="Li M."/>
        </authorList>
    </citation>
    <scope>NUCLEOTIDE SEQUENCE [LARGE SCALE GENOMIC DNA]</scope>
    <source>
        <strain evidence="1">SpSt-605</strain>
    </source>
</reference>
<comment type="caution">
    <text evidence="1">The sequence shown here is derived from an EMBL/GenBank/DDBJ whole genome shotgun (WGS) entry which is preliminary data.</text>
</comment>
<sequence>MKSRLVNLFKREYVSPEELLKEKIKHALEIFESYGEYFLRDDHFRGLLNDYERAVEEANKVMEEVESFRECYICSVIDKKGCCKAGLENEVTVNIALINMFLQKPLPKEREVAGRCFFVGPTGCKIFARPYLCREFFCRRLQEKFNPSEYVRVTQAIAHELTLLYRLCEYIKKELQFLVGDFLMEMDITGYS</sequence>
<dbReference type="EMBL" id="DSZU01000130">
    <property type="protein sequence ID" value="HGV55831.1"/>
    <property type="molecule type" value="Genomic_DNA"/>
</dbReference>
<proteinExistence type="predicted"/>
<organism evidence="1">
    <name type="scientific">Caldimicrobium thiodismutans</name>
    <dbReference type="NCBI Taxonomy" id="1653476"/>
    <lineage>
        <taxon>Bacteria</taxon>
        <taxon>Pseudomonadati</taxon>
        <taxon>Thermodesulfobacteriota</taxon>
        <taxon>Thermodesulfobacteria</taxon>
        <taxon>Thermodesulfobacteriales</taxon>
        <taxon>Thermodesulfobacteriaceae</taxon>
        <taxon>Caldimicrobium</taxon>
    </lineage>
</organism>
<dbReference type="AlphaFoldDB" id="A0A832GP21"/>
<accession>A0A832GP21</accession>
<evidence type="ECO:0000313" key="1">
    <source>
        <dbReference type="EMBL" id="HGV55831.1"/>
    </source>
</evidence>
<name>A0A832GP21_9BACT</name>